<keyword evidence="1" id="KW-0472">Membrane</keyword>
<evidence type="ECO:0000313" key="2">
    <source>
        <dbReference type="EMBL" id="SHH76321.1"/>
    </source>
</evidence>
<proteinExistence type="predicted"/>
<evidence type="ECO:0000313" key="3">
    <source>
        <dbReference type="Proteomes" id="UP000189796"/>
    </source>
</evidence>
<dbReference type="Proteomes" id="UP000189796">
    <property type="component" value="Chromosome I"/>
</dbReference>
<evidence type="ECO:0000256" key="1">
    <source>
        <dbReference type="SAM" id="Phobius"/>
    </source>
</evidence>
<organism evidence="2 3">
    <name type="scientific">Bradyrhizobium erythrophlei</name>
    <dbReference type="NCBI Taxonomy" id="1437360"/>
    <lineage>
        <taxon>Bacteria</taxon>
        <taxon>Pseudomonadati</taxon>
        <taxon>Pseudomonadota</taxon>
        <taxon>Alphaproteobacteria</taxon>
        <taxon>Hyphomicrobiales</taxon>
        <taxon>Nitrobacteraceae</taxon>
        <taxon>Bradyrhizobium</taxon>
    </lineage>
</organism>
<dbReference type="EMBL" id="LT670817">
    <property type="protein sequence ID" value="SHH76321.1"/>
    <property type="molecule type" value="Genomic_DNA"/>
</dbReference>
<sequence length="83" mass="8838">MHGTIDRVGKNNNRIHQSWSVGFFAVPVLLVLALIGLVVFQPAASVWISEAVQAEFSGTDIAPQVAPTQLAQPAGESRTAKIN</sequence>
<keyword evidence="1" id="KW-0812">Transmembrane</keyword>
<name>A0A1M5VM50_9BRAD</name>
<dbReference type="RefSeq" id="WP_079604510.1">
    <property type="nucleotide sequence ID" value="NZ_LT670817.1"/>
</dbReference>
<dbReference type="OrthoDB" id="8255264at2"/>
<feature type="transmembrane region" description="Helical" evidence="1">
    <location>
        <begin position="21"/>
        <end position="40"/>
    </location>
</feature>
<accession>A0A1M5VM50</accession>
<protein>
    <submittedName>
        <fullName evidence="2">Uncharacterized protein</fullName>
    </submittedName>
</protein>
<keyword evidence="1" id="KW-1133">Transmembrane helix</keyword>
<reference evidence="2 3" key="1">
    <citation type="submission" date="2016-11" db="EMBL/GenBank/DDBJ databases">
        <authorList>
            <person name="Jaros S."/>
            <person name="Januszkiewicz K."/>
            <person name="Wedrychowicz H."/>
        </authorList>
    </citation>
    <scope>NUCLEOTIDE SEQUENCE [LARGE SCALE GENOMIC DNA]</scope>
    <source>
        <strain evidence="2 3">GAS138</strain>
    </source>
</reference>
<gene>
    <name evidence="2" type="ORF">SAMN05443248_6047</name>
</gene>
<dbReference type="AlphaFoldDB" id="A0A1M5VM50"/>